<dbReference type="RefSeq" id="WP_179028210.1">
    <property type="nucleotide sequence ID" value="NZ_CP058350.1"/>
</dbReference>
<feature type="compositionally biased region" description="Basic residues" evidence="1">
    <location>
        <begin position="1"/>
        <end position="10"/>
    </location>
</feature>
<proteinExistence type="predicted"/>
<gene>
    <name evidence="2" type="ORF">FE840_016510</name>
</gene>
<evidence type="ECO:0000313" key="2">
    <source>
        <dbReference type="EMBL" id="QLF71021.1"/>
    </source>
</evidence>
<accession>A0ABX6QQV0</accession>
<evidence type="ECO:0000256" key="1">
    <source>
        <dbReference type="SAM" id="MobiDB-lite"/>
    </source>
</evidence>
<feature type="region of interest" description="Disordered" evidence="1">
    <location>
        <begin position="1"/>
        <end position="20"/>
    </location>
</feature>
<protein>
    <submittedName>
        <fullName evidence="2">Uncharacterized protein</fullName>
    </submittedName>
</protein>
<evidence type="ECO:0000313" key="3">
    <source>
        <dbReference type="Proteomes" id="UP000308530"/>
    </source>
</evidence>
<dbReference type="Proteomes" id="UP000308530">
    <property type="component" value="Chromosome"/>
</dbReference>
<reference evidence="2 3" key="1">
    <citation type="submission" date="2020-06" db="EMBL/GenBank/DDBJ databases">
        <title>Genome sequence of Rhizobium sp strain ADMK78.</title>
        <authorList>
            <person name="Rahi P."/>
        </authorList>
    </citation>
    <scope>NUCLEOTIDE SEQUENCE [LARGE SCALE GENOMIC DNA]</scope>
    <source>
        <strain evidence="2 3">ADMK78</strain>
    </source>
</reference>
<organism evidence="2 3">
    <name type="scientific">Peteryoungia desertarenae</name>
    <dbReference type="NCBI Taxonomy" id="1813451"/>
    <lineage>
        <taxon>Bacteria</taxon>
        <taxon>Pseudomonadati</taxon>
        <taxon>Pseudomonadota</taxon>
        <taxon>Alphaproteobacteria</taxon>
        <taxon>Hyphomicrobiales</taxon>
        <taxon>Rhizobiaceae</taxon>
        <taxon>Peteryoungia</taxon>
    </lineage>
</organism>
<sequence>MLRGRHTTPHTRRDPDAPALHTDLTATLRPLLTELHQSPELFQTWDTHLELIAAGGLVVVKSKRAKGLVDSLFWGRAPGSSENKQLPEPTAFAAIDRFLGLGAHLALADALPEGAVLDEAFPHCAVKLAYRKKGAPKAKVLSMIFIGFKDEADALDYAERFPALPLVTSRPLMGDKLHEWR</sequence>
<keyword evidence="3" id="KW-1185">Reference proteome</keyword>
<dbReference type="EMBL" id="CP058350">
    <property type="protein sequence ID" value="QLF71021.1"/>
    <property type="molecule type" value="Genomic_DNA"/>
</dbReference>
<name>A0ABX6QQV0_9HYPH</name>